<gene>
    <name evidence="1" type="ORF">EV186_1011816</name>
</gene>
<dbReference type="EMBL" id="SNXZ01000001">
    <property type="protein sequence ID" value="TDQ05838.1"/>
    <property type="molecule type" value="Genomic_DNA"/>
</dbReference>
<evidence type="ECO:0000313" key="1">
    <source>
        <dbReference type="EMBL" id="TDQ05838.1"/>
    </source>
</evidence>
<protein>
    <submittedName>
        <fullName evidence="1">Uncharacterized protein DUF664</fullName>
    </submittedName>
</protein>
<dbReference type="Proteomes" id="UP000295444">
    <property type="component" value="Unassembled WGS sequence"/>
</dbReference>
<dbReference type="InterPro" id="IPR034660">
    <property type="entry name" value="DinB/YfiT-like"/>
</dbReference>
<proteinExistence type="predicted"/>
<dbReference type="Gene3D" id="1.20.120.450">
    <property type="entry name" value="dinb family like domain"/>
    <property type="match status" value="1"/>
</dbReference>
<accession>A0A4R6SND1</accession>
<evidence type="ECO:0000313" key="2">
    <source>
        <dbReference type="Proteomes" id="UP000295444"/>
    </source>
</evidence>
<reference evidence="1 2" key="1">
    <citation type="submission" date="2019-03" db="EMBL/GenBank/DDBJ databases">
        <title>Genomic Encyclopedia of Type Strains, Phase IV (KMG-IV): sequencing the most valuable type-strain genomes for metagenomic binning, comparative biology and taxonomic classification.</title>
        <authorList>
            <person name="Goeker M."/>
        </authorList>
    </citation>
    <scope>NUCLEOTIDE SEQUENCE [LARGE SCALE GENOMIC DNA]</scope>
    <source>
        <strain evidence="1 2">DSM 45361</strain>
    </source>
</reference>
<name>A0A4R6SND1_LABRH</name>
<dbReference type="OrthoDB" id="4548523at2"/>
<dbReference type="Pfam" id="PF04978">
    <property type="entry name" value="MST"/>
    <property type="match status" value="1"/>
</dbReference>
<keyword evidence="2" id="KW-1185">Reference proteome</keyword>
<sequence length="169" mass="18999">MTWTAPAVARPTGATAAPEPTMLAEYVDWCRATLLHKCAGLTGDQLACRANPPSTLSLLGLVRHLAKVERIWFRERFLDEPHERMYPGDKDADFHDADPAKAQEDYERLLAEQRRSAEAVRGHDLDATFDLGGEPFSLRLVYLHMIQEYSRHNGHADFLREQLDGVTGG</sequence>
<dbReference type="AlphaFoldDB" id="A0A4R6SND1"/>
<dbReference type="RefSeq" id="WP_133848522.1">
    <property type="nucleotide sequence ID" value="NZ_SNXZ01000001.1"/>
</dbReference>
<organism evidence="1 2">
    <name type="scientific">Labedaea rhizosphaerae</name>
    <dbReference type="NCBI Taxonomy" id="598644"/>
    <lineage>
        <taxon>Bacteria</taxon>
        <taxon>Bacillati</taxon>
        <taxon>Actinomycetota</taxon>
        <taxon>Actinomycetes</taxon>
        <taxon>Pseudonocardiales</taxon>
        <taxon>Pseudonocardiaceae</taxon>
        <taxon>Labedaea</taxon>
    </lineage>
</organism>
<comment type="caution">
    <text evidence="1">The sequence shown here is derived from an EMBL/GenBank/DDBJ whole genome shotgun (WGS) entry which is preliminary data.</text>
</comment>
<dbReference type="SUPFAM" id="SSF109854">
    <property type="entry name" value="DinB/YfiT-like putative metalloenzymes"/>
    <property type="match status" value="1"/>
</dbReference>
<dbReference type="InterPro" id="IPR007061">
    <property type="entry name" value="MST-like"/>
</dbReference>